<keyword evidence="3 5" id="KW-0067">ATP-binding</keyword>
<dbReference type="Gene3D" id="3.40.50.300">
    <property type="entry name" value="P-loop containing nucleotide triphosphate hydrolases"/>
    <property type="match status" value="1"/>
</dbReference>
<keyword evidence="1" id="KW-0813">Transport</keyword>
<dbReference type="PROSITE" id="PS50893">
    <property type="entry name" value="ABC_TRANSPORTER_2"/>
    <property type="match status" value="1"/>
</dbReference>
<dbReference type="SMART" id="SM00382">
    <property type="entry name" value="AAA"/>
    <property type="match status" value="1"/>
</dbReference>
<dbReference type="PANTHER" id="PTHR42788:SF13">
    <property type="entry name" value="ALIPHATIC SULFONATES IMPORT ATP-BINDING PROTEIN SSUB"/>
    <property type="match status" value="1"/>
</dbReference>
<evidence type="ECO:0000313" key="5">
    <source>
        <dbReference type="EMBL" id="MFI1965805.1"/>
    </source>
</evidence>
<dbReference type="InterPro" id="IPR003439">
    <property type="entry name" value="ABC_transporter-like_ATP-bd"/>
</dbReference>
<dbReference type="Pfam" id="PF00005">
    <property type="entry name" value="ABC_tran"/>
    <property type="match status" value="1"/>
</dbReference>
<evidence type="ECO:0000256" key="1">
    <source>
        <dbReference type="ARBA" id="ARBA00022448"/>
    </source>
</evidence>
<feature type="domain" description="ABC transporter" evidence="4">
    <location>
        <begin position="21"/>
        <end position="256"/>
    </location>
</feature>
<evidence type="ECO:0000256" key="3">
    <source>
        <dbReference type="ARBA" id="ARBA00022840"/>
    </source>
</evidence>
<dbReference type="PROSITE" id="PS00211">
    <property type="entry name" value="ABC_TRANSPORTER_1"/>
    <property type="match status" value="1"/>
</dbReference>
<evidence type="ECO:0000259" key="4">
    <source>
        <dbReference type="PROSITE" id="PS50893"/>
    </source>
</evidence>
<organism evidence="5 6">
    <name type="scientific">Streptomyces pathocidini</name>
    <dbReference type="NCBI Taxonomy" id="1650571"/>
    <lineage>
        <taxon>Bacteria</taxon>
        <taxon>Bacillati</taxon>
        <taxon>Actinomycetota</taxon>
        <taxon>Actinomycetes</taxon>
        <taxon>Kitasatosporales</taxon>
        <taxon>Streptomycetaceae</taxon>
        <taxon>Streptomyces</taxon>
    </lineage>
</organism>
<protein>
    <submittedName>
        <fullName evidence="5">ABC transporter ATP-binding protein</fullName>
    </submittedName>
</protein>
<dbReference type="InterPro" id="IPR003593">
    <property type="entry name" value="AAA+_ATPase"/>
</dbReference>
<dbReference type="RefSeq" id="WP_398718601.1">
    <property type="nucleotide sequence ID" value="NZ_JBIRWE010000006.1"/>
</dbReference>
<dbReference type="Proteomes" id="UP001611548">
    <property type="component" value="Unassembled WGS sequence"/>
</dbReference>
<gene>
    <name evidence="5" type="ORF">ACH429_17135</name>
</gene>
<dbReference type="InterPro" id="IPR027417">
    <property type="entry name" value="P-loop_NTPase"/>
</dbReference>
<dbReference type="PANTHER" id="PTHR42788">
    <property type="entry name" value="TAURINE IMPORT ATP-BINDING PROTEIN-RELATED"/>
    <property type="match status" value="1"/>
</dbReference>
<keyword evidence="6" id="KW-1185">Reference proteome</keyword>
<dbReference type="InterPro" id="IPR017871">
    <property type="entry name" value="ABC_transporter-like_CS"/>
</dbReference>
<comment type="caution">
    <text evidence="5">The sequence shown here is derived from an EMBL/GenBank/DDBJ whole genome shotgun (WGS) entry which is preliminary data.</text>
</comment>
<dbReference type="CDD" id="cd03293">
    <property type="entry name" value="ABC_NrtD_SsuB_transporters"/>
    <property type="match status" value="1"/>
</dbReference>
<proteinExistence type="predicted"/>
<dbReference type="InterPro" id="IPR050166">
    <property type="entry name" value="ABC_transporter_ATP-bind"/>
</dbReference>
<reference evidence="5 6" key="1">
    <citation type="submission" date="2024-10" db="EMBL/GenBank/DDBJ databases">
        <title>The Natural Products Discovery Center: Release of the First 8490 Sequenced Strains for Exploring Actinobacteria Biosynthetic Diversity.</title>
        <authorList>
            <person name="Kalkreuter E."/>
            <person name="Kautsar S.A."/>
            <person name="Yang D."/>
            <person name="Bader C.D."/>
            <person name="Teijaro C.N."/>
            <person name="Fluegel L."/>
            <person name="Davis C.M."/>
            <person name="Simpson J.R."/>
            <person name="Lauterbach L."/>
            <person name="Steele A.D."/>
            <person name="Gui C."/>
            <person name="Meng S."/>
            <person name="Li G."/>
            <person name="Viehrig K."/>
            <person name="Ye F."/>
            <person name="Su P."/>
            <person name="Kiefer A.F."/>
            <person name="Nichols A."/>
            <person name="Cepeda A.J."/>
            <person name="Yan W."/>
            <person name="Fan B."/>
            <person name="Jiang Y."/>
            <person name="Adhikari A."/>
            <person name="Zheng C.-J."/>
            <person name="Schuster L."/>
            <person name="Cowan T.M."/>
            <person name="Smanski M.J."/>
            <person name="Chevrette M.G."/>
            <person name="De Carvalho L.P.S."/>
            <person name="Shen B."/>
        </authorList>
    </citation>
    <scope>NUCLEOTIDE SEQUENCE [LARGE SCALE GENOMIC DNA]</scope>
    <source>
        <strain evidence="5 6">NPDC020327</strain>
    </source>
</reference>
<accession>A0ABW7UVI2</accession>
<name>A0ABW7UVI2_9ACTN</name>
<dbReference type="EMBL" id="JBIRWE010000006">
    <property type="protein sequence ID" value="MFI1965805.1"/>
    <property type="molecule type" value="Genomic_DNA"/>
</dbReference>
<dbReference type="GO" id="GO:0005524">
    <property type="term" value="F:ATP binding"/>
    <property type="evidence" value="ECO:0007669"/>
    <property type="project" value="UniProtKB-KW"/>
</dbReference>
<keyword evidence="2" id="KW-0547">Nucleotide-binding</keyword>
<evidence type="ECO:0000256" key="2">
    <source>
        <dbReference type="ARBA" id="ARBA00022741"/>
    </source>
</evidence>
<evidence type="ECO:0000313" key="6">
    <source>
        <dbReference type="Proteomes" id="UP001611548"/>
    </source>
</evidence>
<dbReference type="SUPFAM" id="SSF52540">
    <property type="entry name" value="P-loop containing nucleoside triphosphate hydrolases"/>
    <property type="match status" value="1"/>
</dbReference>
<sequence length="281" mass="30348">MAAPIGISGRGVRGEQGGAVLSMEGVDKFFVSGDGRAVRALDGVSLTVREGEFVCVVGPSGCGKSTLLRLCGGLDAPSAGRVRTGWVRTGRGEGRVPWAAFVFQDFGVFPWLTVRANAAFGLRMAGAGRREAERAAYGWLVRMGLADFADGYPDRLSGGMRQRLALARAFATGSPVLLMDEPLGSLDPQTRRLMQEQLLELWQEERKTVVLVTHSIDEALLLGDRVLAMSARPGRFTDEFEVPFARPRDPGTVQDSPEFGRLRARIWRQLRGQLTGSGAAA</sequence>